<dbReference type="EMBL" id="BLYI01000014">
    <property type="protein sequence ID" value="GFO84346.1"/>
    <property type="molecule type" value="Genomic_DNA"/>
</dbReference>
<evidence type="ECO:0000313" key="1">
    <source>
        <dbReference type="EMBL" id="GFO84346.1"/>
    </source>
</evidence>
<name>A0A916Q7B0_9FIRM</name>
<dbReference type="RefSeq" id="WP_201310094.1">
    <property type="nucleotide sequence ID" value="NZ_BLYI01000014.1"/>
</dbReference>
<dbReference type="AlphaFoldDB" id="A0A916Q7B0"/>
<sequence>MKKKLCIIIGVILTLLLLLFVYALTEMGSTNLDGIPPVELTEGYELYARDVNWNNIIINKQDEHVREKQDQAYEPGIGYAVCENVKYYFVQKEKALIGVNNGEYLLINTENDQIQMRTQDKDEFQEYLKKTYGIKTMKWIRARKYFEDFGK</sequence>
<gene>
    <name evidence="1" type="ORF">ANBU17_06930</name>
</gene>
<proteinExistence type="predicted"/>
<accession>A0A916Q7B0</accession>
<dbReference type="Proteomes" id="UP000613208">
    <property type="component" value="Unassembled WGS sequence"/>
</dbReference>
<evidence type="ECO:0000313" key="2">
    <source>
        <dbReference type="Proteomes" id="UP000613208"/>
    </source>
</evidence>
<comment type="caution">
    <text evidence="1">The sequence shown here is derived from an EMBL/GenBank/DDBJ whole genome shotgun (WGS) entry which is preliminary data.</text>
</comment>
<keyword evidence="2" id="KW-1185">Reference proteome</keyword>
<reference evidence="1" key="1">
    <citation type="submission" date="2020-06" db="EMBL/GenBank/DDBJ databases">
        <title>Characterization of fructooligosaccharide metabolism and fructooligosaccharide-degrading enzymes in human commensal butyrate producers.</title>
        <authorList>
            <person name="Tanno H."/>
            <person name="Fujii T."/>
            <person name="Hirano K."/>
            <person name="Maeno S."/>
            <person name="Tonozuka T."/>
            <person name="Sakamoto M."/>
            <person name="Ohkuma M."/>
            <person name="Tochio T."/>
            <person name="Endo A."/>
        </authorList>
    </citation>
    <scope>NUCLEOTIDE SEQUENCE</scope>
    <source>
        <strain evidence="1">JCM 17466</strain>
    </source>
</reference>
<organism evidence="1 2">
    <name type="scientific">Anaerostipes butyraticus</name>
    <dbReference type="NCBI Taxonomy" id="645466"/>
    <lineage>
        <taxon>Bacteria</taxon>
        <taxon>Bacillati</taxon>
        <taxon>Bacillota</taxon>
        <taxon>Clostridia</taxon>
        <taxon>Lachnospirales</taxon>
        <taxon>Lachnospiraceae</taxon>
        <taxon>Anaerostipes</taxon>
    </lineage>
</organism>
<protein>
    <submittedName>
        <fullName evidence="1">Uncharacterized protein</fullName>
    </submittedName>
</protein>